<dbReference type="InterPro" id="IPR051267">
    <property type="entry name" value="STEAP_metalloreductase"/>
</dbReference>
<dbReference type="EMBL" id="JAJLJH010000001">
    <property type="protein sequence ID" value="MCK9684974.1"/>
    <property type="molecule type" value="Genomic_DNA"/>
</dbReference>
<keyword evidence="1" id="KW-0560">Oxidoreductase</keyword>
<dbReference type="PANTHER" id="PTHR14239">
    <property type="entry name" value="DUDULIN-RELATED"/>
    <property type="match status" value="1"/>
</dbReference>
<dbReference type="Gene3D" id="3.40.50.720">
    <property type="entry name" value="NAD(P)-binding Rossmann-like Domain"/>
    <property type="match status" value="1"/>
</dbReference>
<dbReference type="InterPro" id="IPR036291">
    <property type="entry name" value="NAD(P)-bd_dom_sf"/>
</dbReference>
<accession>A0A9X1YET9</accession>
<protein>
    <submittedName>
        <fullName evidence="3">NAD(P)-binding domain-containing protein</fullName>
    </submittedName>
</protein>
<dbReference type="SUPFAM" id="SSF51735">
    <property type="entry name" value="NAD(P)-binding Rossmann-fold domains"/>
    <property type="match status" value="1"/>
</dbReference>
<proteinExistence type="predicted"/>
<feature type="domain" description="Pyrroline-5-carboxylate reductase catalytic N-terminal" evidence="2">
    <location>
        <begin position="3"/>
        <end position="92"/>
    </location>
</feature>
<comment type="caution">
    <text evidence="3">The sequence shown here is derived from an EMBL/GenBank/DDBJ whole genome shotgun (WGS) entry which is preliminary data.</text>
</comment>
<evidence type="ECO:0000259" key="2">
    <source>
        <dbReference type="Pfam" id="PF03807"/>
    </source>
</evidence>
<dbReference type="GO" id="GO:0016491">
    <property type="term" value="F:oxidoreductase activity"/>
    <property type="evidence" value="ECO:0007669"/>
    <property type="project" value="UniProtKB-KW"/>
</dbReference>
<evidence type="ECO:0000313" key="4">
    <source>
        <dbReference type="Proteomes" id="UP001139353"/>
    </source>
</evidence>
<reference evidence="3" key="1">
    <citation type="submission" date="2021-11" db="EMBL/GenBank/DDBJ databases">
        <title>BS-T2-15 a new species belonging to the Comamonadaceae family isolated from the soil of a French oak forest.</title>
        <authorList>
            <person name="Mieszkin S."/>
            <person name="Alain K."/>
        </authorList>
    </citation>
    <scope>NUCLEOTIDE SEQUENCE</scope>
    <source>
        <strain evidence="3">BS-T2-15</strain>
    </source>
</reference>
<organism evidence="3 4">
    <name type="scientific">Scleromatobacter humisilvae</name>
    <dbReference type="NCBI Taxonomy" id="2897159"/>
    <lineage>
        <taxon>Bacteria</taxon>
        <taxon>Pseudomonadati</taxon>
        <taxon>Pseudomonadota</taxon>
        <taxon>Betaproteobacteria</taxon>
        <taxon>Burkholderiales</taxon>
        <taxon>Sphaerotilaceae</taxon>
        <taxon>Scleromatobacter</taxon>
    </lineage>
</organism>
<dbReference type="InterPro" id="IPR028939">
    <property type="entry name" value="P5C_Rdtase_cat_N"/>
</dbReference>
<dbReference type="AlphaFoldDB" id="A0A9X1YET9"/>
<gene>
    <name evidence="3" type="ORF">LPC04_04545</name>
</gene>
<evidence type="ECO:0000313" key="3">
    <source>
        <dbReference type="EMBL" id="MCK9684974.1"/>
    </source>
</evidence>
<sequence length="196" mass="20428">MSYAIVGSGSVGTALATQFARRGIEVAIANTRGPESLVALANSLGPTVRPVTLTQALEAGIIILAVPFASHEALARTRSDWSGKTVIDASNYRDLNLEPIGGLQSSDFVANALPGAKVVKTFNQLPAALLAREPHEAGGRQVIFVAGNHEDANAEVASLVSALGFAPIVLGRVDQGGRLLRFRGPLVLQNLIMPDA</sequence>
<evidence type="ECO:0000256" key="1">
    <source>
        <dbReference type="ARBA" id="ARBA00023002"/>
    </source>
</evidence>
<name>A0A9X1YET9_9BURK</name>
<dbReference type="Pfam" id="PF03807">
    <property type="entry name" value="F420_oxidored"/>
    <property type="match status" value="1"/>
</dbReference>
<dbReference type="Proteomes" id="UP001139353">
    <property type="component" value="Unassembled WGS sequence"/>
</dbReference>
<keyword evidence="4" id="KW-1185">Reference proteome</keyword>